<evidence type="ECO:0000313" key="3">
    <source>
        <dbReference type="Proteomes" id="UP000325081"/>
    </source>
</evidence>
<keyword evidence="3" id="KW-1185">Reference proteome</keyword>
<proteinExistence type="predicted"/>
<gene>
    <name evidence="2" type="ORF">STAS_27910</name>
</gene>
<dbReference type="PANTHER" id="PTHR36019">
    <property type="entry name" value="PLANT/PROTEIN"/>
    <property type="match status" value="1"/>
</dbReference>
<evidence type="ECO:0000313" key="2">
    <source>
        <dbReference type="EMBL" id="GER50587.1"/>
    </source>
</evidence>
<accession>A0A5A7R1J7</accession>
<dbReference type="AlphaFoldDB" id="A0A5A7R1J7"/>
<dbReference type="EMBL" id="BKCP01009403">
    <property type="protein sequence ID" value="GER50587.1"/>
    <property type="molecule type" value="Genomic_DNA"/>
</dbReference>
<protein>
    <submittedName>
        <fullName evidence="2">Phospholipase D alpha 1</fullName>
    </submittedName>
</protein>
<comment type="caution">
    <text evidence="2">The sequence shown here is derived from an EMBL/GenBank/DDBJ whole genome shotgun (WGS) entry which is preliminary data.</text>
</comment>
<reference evidence="3" key="1">
    <citation type="journal article" date="2019" name="Curr. Biol.">
        <title>Genome Sequence of Striga asiatica Provides Insight into the Evolution of Plant Parasitism.</title>
        <authorList>
            <person name="Yoshida S."/>
            <person name="Kim S."/>
            <person name="Wafula E.K."/>
            <person name="Tanskanen J."/>
            <person name="Kim Y.M."/>
            <person name="Honaas L."/>
            <person name="Yang Z."/>
            <person name="Spallek T."/>
            <person name="Conn C.E."/>
            <person name="Ichihashi Y."/>
            <person name="Cheong K."/>
            <person name="Cui S."/>
            <person name="Der J.P."/>
            <person name="Gundlach H."/>
            <person name="Jiao Y."/>
            <person name="Hori C."/>
            <person name="Ishida J.K."/>
            <person name="Kasahara H."/>
            <person name="Kiba T."/>
            <person name="Kim M.S."/>
            <person name="Koo N."/>
            <person name="Laohavisit A."/>
            <person name="Lee Y.H."/>
            <person name="Lumba S."/>
            <person name="McCourt P."/>
            <person name="Mortimer J.C."/>
            <person name="Mutuku J.M."/>
            <person name="Nomura T."/>
            <person name="Sasaki-Sekimoto Y."/>
            <person name="Seto Y."/>
            <person name="Wang Y."/>
            <person name="Wakatake T."/>
            <person name="Sakakibara H."/>
            <person name="Demura T."/>
            <person name="Yamaguchi S."/>
            <person name="Yoneyama K."/>
            <person name="Manabe R.I."/>
            <person name="Nelson D.C."/>
            <person name="Schulman A.H."/>
            <person name="Timko M.P."/>
            <person name="dePamphilis C.W."/>
            <person name="Choi D."/>
            <person name="Shirasu K."/>
        </authorList>
    </citation>
    <scope>NUCLEOTIDE SEQUENCE [LARGE SCALE GENOMIC DNA]</scope>
    <source>
        <strain evidence="3">cv. UVA1</strain>
    </source>
</reference>
<dbReference type="PANTHER" id="PTHR36019:SF3">
    <property type="entry name" value="PLANT_PROTEIN"/>
    <property type="match status" value="1"/>
</dbReference>
<dbReference type="Proteomes" id="UP000325081">
    <property type="component" value="Unassembled WGS sequence"/>
</dbReference>
<dbReference type="OrthoDB" id="1847777at2759"/>
<name>A0A5A7R1J7_STRAF</name>
<evidence type="ECO:0000256" key="1">
    <source>
        <dbReference type="SAM" id="MobiDB-lite"/>
    </source>
</evidence>
<organism evidence="2 3">
    <name type="scientific">Striga asiatica</name>
    <name type="common">Asiatic witchweed</name>
    <name type="synonym">Buchnera asiatica</name>
    <dbReference type="NCBI Taxonomy" id="4170"/>
    <lineage>
        <taxon>Eukaryota</taxon>
        <taxon>Viridiplantae</taxon>
        <taxon>Streptophyta</taxon>
        <taxon>Embryophyta</taxon>
        <taxon>Tracheophyta</taxon>
        <taxon>Spermatophyta</taxon>
        <taxon>Magnoliopsida</taxon>
        <taxon>eudicotyledons</taxon>
        <taxon>Gunneridae</taxon>
        <taxon>Pentapetalae</taxon>
        <taxon>asterids</taxon>
        <taxon>lamiids</taxon>
        <taxon>Lamiales</taxon>
        <taxon>Orobanchaceae</taxon>
        <taxon>Buchnereae</taxon>
        <taxon>Striga</taxon>
    </lineage>
</organism>
<feature type="region of interest" description="Disordered" evidence="1">
    <location>
        <begin position="65"/>
        <end position="93"/>
    </location>
</feature>
<sequence length="109" mass="12550">MSMNCLNRINSEEEMKPDELQEDYKPNNYIHFWAVAGRSLSGNLEPNFKPKPNYDKMRSWSSLDPIQEKSPLGCRPTTFGSGPPSPRLVRSSGMRRDWSFEDLREAIKG</sequence>